<name>A0A1I0Q2K4_9BACT</name>
<dbReference type="AlphaFoldDB" id="A0A1I0Q2K4"/>
<evidence type="ECO:0000313" key="2">
    <source>
        <dbReference type="Proteomes" id="UP000199373"/>
    </source>
</evidence>
<dbReference type="RefSeq" id="WP_091916573.1">
    <property type="nucleotide sequence ID" value="NZ_FOIQ01000005.1"/>
</dbReference>
<sequence>MKTLITILMTICAINCMGQDNQGAMFFNADGSQNAYFIDTLHIDSLVIVRSKKNGHFFATRNSSRISLKGNIWNLPETYLYDDVGHFAGWWFKNMPDSVLPDDIYESKINNVVIEYSPSSDFKSYQIVRNSGTPKYYWLVMIRGDAYNYLTVRSILDGGRKFVKFKDDKGYYKLLVPIW</sequence>
<evidence type="ECO:0000313" key="1">
    <source>
        <dbReference type="EMBL" id="SEW21211.1"/>
    </source>
</evidence>
<keyword evidence="2" id="KW-1185">Reference proteome</keyword>
<reference evidence="1 2" key="1">
    <citation type="submission" date="2016-10" db="EMBL/GenBank/DDBJ databases">
        <authorList>
            <person name="de Groot N.N."/>
        </authorList>
    </citation>
    <scope>NUCLEOTIDE SEQUENCE [LARGE SCALE GENOMIC DNA]</scope>
    <source>
        <strain evidence="1 2">TC2-24</strain>
    </source>
</reference>
<organism evidence="1 2">
    <name type="scientific">Prevotella aff. ruminicola Tc2-24</name>
    <dbReference type="NCBI Taxonomy" id="81582"/>
    <lineage>
        <taxon>Bacteria</taxon>
        <taxon>Pseudomonadati</taxon>
        <taxon>Bacteroidota</taxon>
        <taxon>Bacteroidia</taxon>
        <taxon>Bacteroidales</taxon>
        <taxon>Prevotellaceae</taxon>
        <taxon>Prevotella</taxon>
    </lineage>
</organism>
<dbReference type="Proteomes" id="UP000199373">
    <property type="component" value="Unassembled WGS sequence"/>
</dbReference>
<accession>A0A1I0Q2K4</accession>
<gene>
    <name evidence="1" type="ORF">SAMN04487850_2182</name>
</gene>
<dbReference type="EMBL" id="FOIQ01000005">
    <property type="protein sequence ID" value="SEW21211.1"/>
    <property type="molecule type" value="Genomic_DNA"/>
</dbReference>
<proteinExistence type="predicted"/>
<protein>
    <submittedName>
        <fullName evidence="1">Uncharacterized protein</fullName>
    </submittedName>
</protein>